<accession>A0A2T5BRZ1</accession>
<dbReference type="Proteomes" id="UP000243859">
    <property type="component" value="Unassembled WGS sequence"/>
</dbReference>
<dbReference type="OrthoDB" id="7875156at2"/>
<protein>
    <submittedName>
        <fullName evidence="1">Uncharacterized protein</fullName>
    </submittedName>
</protein>
<name>A0A2T5BRZ1_9RHOB</name>
<sequence length="62" mass="7087">MKDIHPAIFNRLMHFPPNIRSDLLELLGSAPIDDEHLEKIIEDLSEWIANSETADGKNHHSN</sequence>
<evidence type="ECO:0000313" key="2">
    <source>
        <dbReference type="Proteomes" id="UP000243859"/>
    </source>
</evidence>
<keyword evidence="2" id="KW-1185">Reference proteome</keyword>
<dbReference type="RefSeq" id="WP_146159691.1">
    <property type="nucleotide sequence ID" value="NZ_NHSI01000008.1"/>
</dbReference>
<comment type="caution">
    <text evidence="1">The sequence shown here is derived from an EMBL/GenBank/DDBJ whole genome shotgun (WGS) entry which is preliminary data.</text>
</comment>
<evidence type="ECO:0000313" key="1">
    <source>
        <dbReference type="EMBL" id="PTN02068.1"/>
    </source>
</evidence>
<reference evidence="1 2" key="1">
    <citation type="submission" date="2018-04" db="EMBL/GenBank/DDBJ databases">
        <title>Genomic Encyclopedia of Archaeal and Bacterial Type Strains, Phase II (KMG-II): from individual species to whole genera.</title>
        <authorList>
            <person name="Goeker M."/>
        </authorList>
    </citation>
    <scope>NUCLEOTIDE SEQUENCE [LARGE SCALE GENOMIC DNA]</scope>
    <source>
        <strain evidence="1 2">DSM 18064</strain>
    </source>
</reference>
<dbReference type="AlphaFoldDB" id="A0A2T5BRZ1"/>
<proteinExistence type="predicted"/>
<organism evidence="1 2">
    <name type="scientific">Rhodovulum imhoffii</name>
    <dbReference type="NCBI Taxonomy" id="365340"/>
    <lineage>
        <taxon>Bacteria</taxon>
        <taxon>Pseudomonadati</taxon>
        <taxon>Pseudomonadota</taxon>
        <taxon>Alphaproteobacteria</taxon>
        <taxon>Rhodobacterales</taxon>
        <taxon>Paracoccaceae</taxon>
        <taxon>Rhodovulum</taxon>
    </lineage>
</organism>
<gene>
    <name evidence="1" type="ORF">C8N32_10816</name>
</gene>
<dbReference type="EMBL" id="QAAA01000008">
    <property type="protein sequence ID" value="PTN02068.1"/>
    <property type="molecule type" value="Genomic_DNA"/>
</dbReference>